<dbReference type="InterPro" id="IPR002171">
    <property type="entry name" value="Ribosomal_uL2"/>
</dbReference>
<evidence type="ECO:0000259" key="18">
    <source>
        <dbReference type="SMART" id="SM01383"/>
    </source>
</evidence>
<dbReference type="Gene3D" id="2.40.50.140">
    <property type="entry name" value="Nucleic acid-binding proteins"/>
    <property type="match status" value="1"/>
</dbReference>
<dbReference type="PANTHER" id="PTHR13691:SF5">
    <property type="entry name" value="LARGE RIBOSOMAL SUBUNIT PROTEIN UL2M"/>
    <property type="match status" value="1"/>
</dbReference>
<keyword evidence="6" id="KW-0694">RNA-binding</keyword>
<dbReference type="InterPro" id="IPR023575">
    <property type="entry name" value="Ribosomal_uS19_SF"/>
</dbReference>
<dbReference type="InterPro" id="IPR002136">
    <property type="entry name" value="Ribosomal_uL4"/>
</dbReference>
<dbReference type="GO" id="GO:0003735">
    <property type="term" value="F:structural constituent of ribosome"/>
    <property type="evidence" value="ECO:0007669"/>
    <property type="project" value="InterPro"/>
</dbReference>
<dbReference type="InterPro" id="IPR014726">
    <property type="entry name" value="Ribosomal_uL2_dom3"/>
</dbReference>
<dbReference type="PaxDb" id="67767-A0A0J7NFI7"/>
<dbReference type="FunFam" id="3.30.70.330:FF:000001">
    <property type="entry name" value="50S ribosomal protein L23"/>
    <property type="match status" value="1"/>
</dbReference>
<dbReference type="SMART" id="SM01382">
    <property type="entry name" value="Ribosomal_L2_C"/>
    <property type="match status" value="1"/>
</dbReference>
<dbReference type="InterPro" id="IPR013025">
    <property type="entry name" value="Ribosomal_uL23-like"/>
</dbReference>
<dbReference type="NCBIfam" id="NF004359">
    <property type="entry name" value="PRK05738.1-3"/>
    <property type="match status" value="1"/>
</dbReference>
<dbReference type="InterPro" id="IPR002222">
    <property type="entry name" value="Ribosomal_uS19"/>
</dbReference>
<dbReference type="InterPro" id="IPR020934">
    <property type="entry name" value="Ribosomal_uS19_CS"/>
</dbReference>
<dbReference type="Pfam" id="PF00276">
    <property type="entry name" value="Ribosomal_L23"/>
    <property type="match status" value="1"/>
</dbReference>
<keyword evidence="5" id="KW-0699">rRNA-binding</keyword>
<dbReference type="InterPro" id="IPR022669">
    <property type="entry name" value="Ribosomal_uL2_C"/>
</dbReference>
<dbReference type="Pfam" id="PF00573">
    <property type="entry name" value="Ribosomal_L4"/>
    <property type="match status" value="1"/>
</dbReference>
<evidence type="ECO:0000256" key="7">
    <source>
        <dbReference type="ARBA" id="ARBA00022980"/>
    </source>
</evidence>
<dbReference type="PRINTS" id="PR00975">
    <property type="entry name" value="RIBOSOMALS19"/>
</dbReference>
<evidence type="ECO:0000256" key="11">
    <source>
        <dbReference type="ARBA" id="ARBA00035350"/>
    </source>
</evidence>
<dbReference type="PROSITE" id="PS00467">
    <property type="entry name" value="RIBOSOMAL_L2"/>
    <property type="match status" value="1"/>
</dbReference>
<dbReference type="FunFam" id="4.10.950.10:FF:000001">
    <property type="entry name" value="50S ribosomal protein L2"/>
    <property type="match status" value="1"/>
</dbReference>
<dbReference type="InterPro" id="IPR012678">
    <property type="entry name" value="Ribosomal_uL23/eL15/eS24_sf"/>
</dbReference>
<dbReference type="InterPro" id="IPR014722">
    <property type="entry name" value="Rib_uL2_dom2"/>
</dbReference>
<dbReference type="InterPro" id="IPR013005">
    <property type="entry name" value="Ribosomal_uL4-like"/>
</dbReference>
<dbReference type="Pfam" id="PF03947">
    <property type="entry name" value="Ribosomal_L2_C"/>
    <property type="match status" value="1"/>
</dbReference>
<dbReference type="NCBIfam" id="NF004363">
    <property type="entry name" value="PRK05738.2-4"/>
    <property type="match status" value="1"/>
</dbReference>
<protein>
    <recommendedName>
        <fullName evidence="9">Large ribosomal subunit protein uL2</fullName>
    </recommendedName>
    <alternativeName>
        <fullName evidence="13">40S ribosomal protein S15</fullName>
    </alternativeName>
    <alternativeName>
        <fullName evidence="12">50S ribosomal protein L23, chloroplastic</fullName>
    </alternativeName>
    <alternativeName>
        <fullName evidence="11">60S ribosomal protein L8</fullName>
    </alternativeName>
    <alternativeName>
        <fullName evidence="10">Large ribosomal subunit protein uL23c</fullName>
    </alternativeName>
    <alternativeName>
        <fullName evidence="14">Large ribosomal subunit protein uL2m</fullName>
    </alternativeName>
</protein>
<evidence type="ECO:0000256" key="14">
    <source>
        <dbReference type="ARBA" id="ARBA00069872"/>
    </source>
</evidence>
<dbReference type="STRING" id="67767.A0A0J7NFI7"/>
<evidence type="ECO:0000256" key="16">
    <source>
        <dbReference type="SAM" id="MobiDB-lite"/>
    </source>
</evidence>
<dbReference type="EMBL" id="LBMM01005663">
    <property type="protein sequence ID" value="KMQ91315.1"/>
    <property type="molecule type" value="Genomic_DNA"/>
</dbReference>
<dbReference type="Gene3D" id="4.10.950.10">
    <property type="entry name" value="Ribosomal protein L2, domain 3"/>
    <property type="match status" value="1"/>
</dbReference>
<accession>A0A0J7NFI7</accession>
<evidence type="ECO:0000256" key="4">
    <source>
        <dbReference type="ARBA" id="ARBA00010528"/>
    </source>
</evidence>
<reference evidence="19 20" key="1">
    <citation type="submission" date="2015-04" db="EMBL/GenBank/DDBJ databases">
        <title>Lasius niger genome sequencing.</title>
        <authorList>
            <person name="Konorov E.A."/>
            <person name="Nikitin M.A."/>
            <person name="Kirill M.V."/>
            <person name="Chang P."/>
        </authorList>
    </citation>
    <scope>NUCLEOTIDE SEQUENCE [LARGE SCALE GENOMIC DNA]</scope>
    <source>
        <tissue evidence="19">Whole</tissue>
    </source>
</reference>
<dbReference type="NCBIfam" id="TIGR01171">
    <property type="entry name" value="rplB_bact"/>
    <property type="match status" value="1"/>
</dbReference>
<sequence length="608" mass="66412">MPLSQEIFGIKPRTDIMARVVLWQLAKARSGNHAIKSRSEVSGTTKKVYRQKGTGSARHGSVRAPQYRTGGVVHGPVLRSHAYSLPKKVRRLGLLSALSQKVVEGKILLIEEAAGIAKTKQATETVKNLGLGSALFIDAAVNPEFSNAIANVIGLDILPVAGANVYDILKHDTLVLTRAAVEGLEKHAELLDVVRTPVITEKATFVSETGQYVFTVAPTATKEAIRRAVEEIFKVSVVSVQTLNQKGKVKRTKGRVGTRSDVKKAYVRLAPGAQIDLTAKIGGLWKGKPVKTLVEGKTSTGGRNNHGHITVRFRGGGHKKAYRLVDFRRQKFDMTGEIERIEYDPNRTAFIALIRYEDGELSYILAPQRLQVGDKVIAGEKVDAKPGNAMPLRSMPVGTIVHNIELKQGAGGKLARSAGTYAQLVGKDSGYAQLKLQSGELRLVRGECMATVGAVSNPDNMNQSLGKAGRQRWKGRRPHNRGVVMNPVDHPHGGGEGRTSGGRHPVTPWGKPTKGFKTRNNKKTDRLIIRRRKTAEAARESGRNEVIKIWSRRSTILPQFVGLTFGVYNGRKFLPVQVTENMVGHKFGEFSPTRTYTGHGADKKAKRG</sequence>
<proteinExistence type="inferred from homology"/>
<dbReference type="HAMAP" id="MF_01369_B">
    <property type="entry name" value="Ribosomal_uL23_B"/>
    <property type="match status" value="1"/>
</dbReference>
<dbReference type="GO" id="GO:0002181">
    <property type="term" value="P:cytoplasmic translation"/>
    <property type="evidence" value="ECO:0007669"/>
    <property type="project" value="TreeGrafter"/>
</dbReference>
<dbReference type="GO" id="GO:0015935">
    <property type="term" value="C:small ribosomal subunit"/>
    <property type="evidence" value="ECO:0007669"/>
    <property type="project" value="InterPro"/>
</dbReference>
<dbReference type="GO" id="GO:0016740">
    <property type="term" value="F:transferase activity"/>
    <property type="evidence" value="ECO:0007669"/>
    <property type="project" value="InterPro"/>
</dbReference>
<feature type="compositionally biased region" description="Basic residues" evidence="16">
    <location>
        <begin position="469"/>
        <end position="480"/>
    </location>
</feature>
<gene>
    <name evidence="19" type="ORF">RF55_8838</name>
</gene>
<dbReference type="InterPro" id="IPR008991">
    <property type="entry name" value="Translation_prot_SH3-like_sf"/>
</dbReference>
<feature type="domain" description="Large ribosomal subunit protein uL2 RNA-binding" evidence="18">
    <location>
        <begin position="302"/>
        <end position="378"/>
    </location>
</feature>
<dbReference type="PANTHER" id="PTHR13691">
    <property type="entry name" value="RIBOSOMAL PROTEIN L2"/>
    <property type="match status" value="1"/>
</dbReference>
<evidence type="ECO:0000256" key="3">
    <source>
        <dbReference type="ARBA" id="ARBA00007345"/>
    </source>
</evidence>
<dbReference type="InterPro" id="IPR005732">
    <property type="entry name" value="Ribosomal_uS19_bac-type"/>
</dbReference>
<evidence type="ECO:0000259" key="17">
    <source>
        <dbReference type="SMART" id="SM01382"/>
    </source>
</evidence>
<dbReference type="Proteomes" id="UP000036403">
    <property type="component" value="Unassembled WGS sequence"/>
</dbReference>
<dbReference type="SUPFAM" id="SSF54189">
    <property type="entry name" value="Ribosomal proteins S24e, L23 and L15e"/>
    <property type="match status" value="1"/>
</dbReference>
<evidence type="ECO:0000256" key="5">
    <source>
        <dbReference type="ARBA" id="ARBA00022730"/>
    </source>
</evidence>
<dbReference type="SUPFAM" id="SSF50249">
    <property type="entry name" value="Nucleic acid-binding proteins"/>
    <property type="match status" value="1"/>
</dbReference>
<dbReference type="GO" id="GO:0019843">
    <property type="term" value="F:rRNA binding"/>
    <property type="evidence" value="ECO:0007669"/>
    <property type="project" value="UniProtKB-KW"/>
</dbReference>
<evidence type="ECO:0000313" key="20">
    <source>
        <dbReference type="Proteomes" id="UP000036403"/>
    </source>
</evidence>
<comment type="similarity">
    <text evidence="2">Belongs to the universal ribosomal protein uL23 family.</text>
</comment>
<feature type="domain" description="Large ribosomal subunit protein uL2 C-terminal" evidence="17">
    <location>
        <begin position="384"/>
        <end position="512"/>
    </location>
</feature>
<evidence type="ECO:0000256" key="2">
    <source>
        <dbReference type="ARBA" id="ARBA00006700"/>
    </source>
</evidence>
<comment type="caution">
    <text evidence="19">The sequence shown here is derived from an EMBL/GenBank/DDBJ whole genome shotgun (WGS) entry which is preliminary data.</text>
</comment>
<dbReference type="InterPro" id="IPR012340">
    <property type="entry name" value="NA-bd_OB-fold"/>
</dbReference>
<dbReference type="OrthoDB" id="10267824at2759"/>
<dbReference type="Pfam" id="PF00181">
    <property type="entry name" value="Ribosomal_L2_N"/>
    <property type="match status" value="1"/>
</dbReference>
<dbReference type="NCBIfam" id="TIGR03953">
    <property type="entry name" value="rplD_bact"/>
    <property type="match status" value="1"/>
</dbReference>
<evidence type="ECO:0000313" key="19">
    <source>
        <dbReference type="EMBL" id="KMQ91315.1"/>
    </source>
</evidence>
<evidence type="ECO:0000256" key="10">
    <source>
        <dbReference type="ARBA" id="ARBA00035287"/>
    </source>
</evidence>
<dbReference type="Gene3D" id="2.30.30.30">
    <property type="match status" value="1"/>
</dbReference>
<dbReference type="AlphaFoldDB" id="A0A0J7NFI7"/>
<organism evidence="19 20">
    <name type="scientific">Lasius niger</name>
    <name type="common">Black garden ant</name>
    <dbReference type="NCBI Taxonomy" id="67767"/>
    <lineage>
        <taxon>Eukaryota</taxon>
        <taxon>Metazoa</taxon>
        <taxon>Ecdysozoa</taxon>
        <taxon>Arthropoda</taxon>
        <taxon>Hexapoda</taxon>
        <taxon>Insecta</taxon>
        <taxon>Pterygota</taxon>
        <taxon>Neoptera</taxon>
        <taxon>Endopterygota</taxon>
        <taxon>Hymenoptera</taxon>
        <taxon>Apocrita</taxon>
        <taxon>Aculeata</taxon>
        <taxon>Formicoidea</taxon>
        <taxon>Formicidae</taxon>
        <taxon>Formicinae</taxon>
        <taxon>Lasius</taxon>
        <taxon>Lasius</taxon>
    </lineage>
</organism>
<dbReference type="FunFam" id="2.30.30.30:FF:000001">
    <property type="entry name" value="50S ribosomal protein L2"/>
    <property type="match status" value="1"/>
</dbReference>
<comment type="similarity">
    <text evidence="4">Belongs to the universal ribosomal protein uL4 family.</text>
</comment>
<comment type="similarity">
    <text evidence="3 15">Belongs to the universal ribosomal protein uS19 family.</text>
</comment>
<evidence type="ECO:0000256" key="15">
    <source>
        <dbReference type="RuleBase" id="RU003485"/>
    </source>
</evidence>
<dbReference type="SUPFAM" id="SSF52166">
    <property type="entry name" value="Ribosomal protein L4"/>
    <property type="match status" value="1"/>
</dbReference>
<dbReference type="HAMAP" id="MF_01320_B">
    <property type="entry name" value="Ribosomal_uL2_B"/>
    <property type="match status" value="1"/>
</dbReference>
<dbReference type="GO" id="GO:0015934">
    <property type="term" value="C:large ribosomal subunit"/>
    <property type="evidence" value="ECO:0007669"/>
    <property type="project" value="InterPro"/>
</dbReference>
<dbReference type="InterPro" id="IPR023574">
    <property type="entry name" value="Ribosomal_uL4_dom_sf"/>
</dbReference>
<dbReference type="Gene3D" id="3.30.70.330">
    <property type="match status" value="1"/>
</dbReference>
<dbReference type="Gene3D" id="3.40.1370.10">
    <property type="match status" value="1"/>
</dbReference>
<dbReference type="SUPFAM" id="SSF50104">
    <property type="entry name" value="Translation proteins SH3-like domain"/>
    <property type="match status" value="1"/>
</dbReference>
<feature type="region of interest" description="Disordered" evidence="16">
    <location>
        <begin position="459"/>
        <end position="519"/>
    </location>
</feature>
<dbReference type="NCBIfam" id="TIGR01050">
    <property type="entry name" value="rpsS_bact"/>
    <property type="match status" value="1"/>
</dbReference>
<keyword evidence="7 15" id="KW-0689">Ribosomal protein</keyword>
<dbReference type="InterPro" id="IPR012677">
    <property type="entry name" value="Nucleotide-bd_a/b_plait_sf"/>
</dbReference>
<dbReference type="HAMAP" id="MF_00531">
    <property type="entry name" value="Ribosomal_uS19"/>
    <property type="match status" value="1"/>
</dbReference>
<evidence type="ECO:0000256" key="6">
    <source>
        <dbReference type="ARBA" id="ARBA00022884"/>
    </source>
</evidence>
<name>A0A0J7NFI7_LASNI</name>
<dbReference type="HAMAP" id="MF_01328_B">
    <property type="entry name" value="Ribosomal_uL4_B"/>
    <property type="match status" value="1"/>
</dbReference>
<evidence type="ECO:0000256" key="1">
    <source>
        <dbReference type="ARBA" id="ARBA00005636"/>
    </source>
</evidence>
<comment type="similarity">
    <text evidence="1">Belongs to the universal ribosomal protein uL2 family.</text>
</comment>
<dbReference type="InterPro" id="IPR022671">
    <property type="entry name" value="Ribosomal_uL2_CS"/>
</dbReference>
<dbReference type="GO" id="GO:0005737">
    <property type="term" value="C:cytoplasm"/>
    <property type="evidence" value="ECO:0007669"/>
    <property type="project" value="UniProtKB-ARBA"/>
</dbReference>
<evidence type="ECO:0000256" key="9">
    <source>
        <dbReference type="ARBA" id="ARBA00035242"/>
    </source>
</evidence>
<dbReference type="SMART" id="SM01383">
    <property type="entry name" value="Ribosomal_L2"/>
    <property type="match status" value="1"/>
</dbReference>
<feature type="region of interest" description="Disordered" evidence="16">
    <location>
        <begin position="34"/>
        <end position="62"/>
    </location>
</feature>
<keyword evidence="20" id="KW-1185">Reference proteome</keyword>
<dbReference type="PROSITE" id="PS00323">
    <property type="entry name" value="RIBOSOMAL_S19"/>
    <property type="match status" value="1"/>
</dbReference>
<evidence type="ECO:0000256" key="12">
    <source>
        <dbReference type="ARBA" id="ARBA00035366"/>
    </source>
</evidence>
<dbReference type="SUPFAM" id="SSF54570">
    <property type="entry name" value="Ribosomal protein S19"/>
    <property type="match status" value="1"/>
</dbReference>
<dbReference type="InterPro" id="IPR005880">
    <property type="entry name" value="Ribosomal_uL2_bac/org-type"/>
</dbReference>
<keyword evidence="8 15" id="KW-0687">Ribonucleoprotein</keyword>
<dbReference type="InterPro" id="IPR022666">
    <property type="entry name" value="Ribosomal_uL2_RNA-bd_dom"/>
</dbReference>
<evidence type="ECO:0000256" key="13">
    <source>
        <dbReference type="ARBA" id="ARBA00035469"/>
    </source>
</evidence>
<dbReference type="Pfam" id="PF00203">
    <property type="entry name" value="Ribosomal_S19"/>
    <property type="match status" value="1"/>
</dbReference>
<evidence type="ECO:0000256" key="8">
    <source>
        <dbReference type="ARBA" id="ARBA00023274"/>
    </source>
</evidence>